<dbReference type="AlphaFoldDB" id="A0A127JRR1"/>
<name>A0A127JRR1_9BURK</name>
<protein>
    <submittedName>
        <fullName evidence="1">Uncharacterized protein</fullName>
    </submittedName>
</protein>
<accession>A0A127JRR1</accession>
<dbReference type="OrthoDB" id="8907090at2"/>
<reference evidence="1 2" key="1">
    <citation type="journal article" date="2014" name="Int. J. Syst. Evol. Microbiol.">
        <title>Ramlibacter solisilvae sp. nov., isolated from forest soil, and emended description of the genus Ramlibacter.</title>
        <authorList>
            <person name="Lee H.J."/>
            <person name="Lee S.H."/>
            <person name="Lee S.S."/>
            <person name="Lee J.S."/>
            <person name="Kim Y."/>
            <person name="Kim S.C."/>
            <person name="Jeon C.O."/>
        </authorList>
    </citation>
    <scope>NUCLEOTIDE SEQUENCE [LARGE SCALE GENOMIC DNA]</scope>
    <source>
        <strain evidence="1 2">5-10</strain>
    </source>
</reference>
<organism evidence="1 2">
    <name type="scientific">Ramlibacter tataouinensis</name>
    <dbReference type="NCBI Taxonomy" id="94132"/>
    <lineage>
        <taxon>Bacteria</taxon>
        <taxon>Pseudomonadati</taxon>
        <taxon>Pseudomonadota</taxon>
        <taxon>Betaproteobacteria</taxon>
        <taxon>Burkholderiales</taxon>
        <taxon>Comamonadaceae</taxon>
        <taxon>Ramlibacter</taxon>
    </lineage>
</organism>
<gene>
    <name evidence="1" type="ORF">UC35_06470</name>
</gene>
<proteinExistence type="predicted"/>
<keyword evidence="2" id="KW-1185">Reference proteome</keyword>
<dbReference type="Proteomes" id="UP000070433">
    <property type="component" value="Chromosome"/>
</dbReference>
<dbReference type="RefSeq" id="WP_061497324.1">
    <property type="nucleotide sequence ID" value="NZ_CP010951.1"/>
</dbReference>
<evidence type="ECO:0000313" key="1">
    <source>
        <dbReference type="EMBL" id="AMO22595.1"/>
    </source>
</evidence>
<sequence length="91" mass="9750">MNEPIKSGDRCEVIAGALGIKGPNVGKQVTVGELRGEHSEHGRIWRCHGEGLVTEFGAFGTQADFAQSWLRKLPPSAVPPAVKQREKVSSG</sequence>
<evidence type="ECO:0000313" key="2">
    <source>
        <dbReference type="Proteomes" id="UP000070433"/>
    </source>
</evidence>
<dbReference type="EMBL" id="CP010951">
    <property type="protein sequence ID" value="AMO22595.1"/>
    <property type="molecule type" value="Genomic_DNA"/>
</dbReference>